<evidence type="ECO:0000313" key="2">
    <source>
        <dbReference type="Proteomes" id="UP000479710"/>
    </source>
</evidence>
<name>A0A6G1F0N4_9ORYZ</name>
<accession>A0A6G1F0N4</accession>
<sequence>MVNAQITTQSSFVKRLPLIKTDSRNIIVVTMVAEELIGVPALTLVASVQGLRDLVPMEIARLYRRQLIVKVNASRRSLQMSRISY</sequence>
<gene>
    <name evidence="1" type="ORF">E2562_032272</name>
</gene>
<dbReference type="EMBL" id="SPHZ02000002">
    <property type="protein sequence ID" value="KAF0930382.1"/>
    <property type="molecule type" value="Genomic_DNA"/>
</dbReference>
<dbReference type="OrthoDB" id="696691at2759"/>
<keyword evidence="2" id="KW-1185">Reference proteome</keyword>
<dbReference type="AlphaFoldDB" id="A0A6G1F0N4"/>
<dbReference type="Proteomes" id="UP000479710">
    <property type="component" value="Unassembled WGS sequence"/>
</dbReference>
<protein>
    <submittedName>
        <fullName evidence="1">Uncharacterized protein</fullName>
    </submittedName>
</protein>
<proteinExistence type="predicted"/>
<evidence type="ECO:0000313" key="1">
    <source>
        <dbReference type="EMBL" id="KAF0930382.1"/>
    </source>
</evidence>
<reference evidence="1 2" key="1">
    <citation type="submission" date="2019-11" db="EMBL/GenBank/DDBJ databases">
        <title>Whole genome sequence of Oryza granulata.</title>
        <authorList>
            <person name="Li W."/>
        </authorList>
    </citation>
    <scope>NUCLEOTIDE SEQUENCE [LARGE SCALE GENOMIC DNA]</scope>
    <source>
        <strain evidence="2">cv. Menghai</strain>
        <tissue evidence="1">Leaf</tissue>
    </source>
</reference>
<comment type="caution">
    <text evidence="1">The sequence shown here is derived from an EMBL/GenBank/DDBJ whole genome shotgun (WGS) entry which is preliminary data.</text>
</comment>
<organism evidence="1 2">
    <name type="scientific">Oryza meyeriana var. granulata</name>
    <dbReference type="NCBI Taxonomy" id="110450"/>
    <lineage>
        <taxon>Eukaryota</taxon>
        <taxon>Viridiplantae</taxon>
        <taxon>Streptophyta</taxon>
        <taxon>Embryophyta</taxon>
        <taxon>Tracheophyta</taxon>
        <taxon>Spermatophyta</taxon>
        <taxon>Magnoliopsida</taxon>
        <taxon>Liliopsida</taxon>
        <taxon>Poales</taxon>
        <taxon>Poaceae</taxon>
        <taxon>BOP clade</taxon>
        <taxon>Oryzoideae</taxon>
        <taxon>Oryzeae</taxon>
        <taxon>Oryzinae</taxon>
        <taxon>Oryza</taxon>
        <taxon>Oryza meyeriana</taxon>
    </lineage>
</organism>